<comment type="subcellular location">
    <subcellularLocation>
        <location evidence="2">Cell membrane</location>
        <topology evidence="2">Multi-pass membrane protein</topology>
    </subcellularLocation>
</comment>
<dbReference type="PANTHER" id="PTHR34295">
    <property type="entry name" value="BIOTIN TRANSPORTER BIOY"/>
    <property type="match status" value="1"/>
</dbReference>
<feature type="transmembrane region" description="Helical" evidence="3">
    <location>
        <begin position="82"/>
        <end position="102"/>
    </location>
</feature>
<keyword evidence="2 3" id="KW-0472">Membrane</keyword>
<evidence type="ECO:0000256" key="2">
    <source>
        <dbReference type="PIRNR" id="PIRNR016661"/>
    </source>
</evidence>
<feature type="transmembrane region" description="Helical" evidence="3">
    <location>
        <begin position="55"/>
        <end position="76"/>
    </location>
</feature>
<keyword evidence="3" id="KW-0812">Transmembrane</keyword>
<keyword evidence="2" id="KW-0813">Transport</keyword>
<dbReference type="PIRSF" id="PIRSF016661">
    <property type="entry name" value="BioY"/>
    <property type="match status" value="1"/>
</dbReference>
<dbReference type="PANTHER" id="PTHR34295:SF1">
    <property type="entry name" value="BIOTIN TRANSPORTER BIOY"/>
    <property type="match status" value="1"/>
</dbReference>
<dbReference type="Proteomes" id="UP000027665">
    <property type="component" value="Unassembled WGS sequence"/>
</dbReference>
<dbReference type="STRING" id="2754.EH55_02760"/>
<keyword evidence="5" id="KW-1185">Reference proteome</keyword>
<accession>A0A073IQS6</accession>
<feature type="transmembrane region" description="Helical" evidence="3">
    <location>
        <begin position="146"/>
        <end position="167"/>
    </location>
</feature>
<dbReference type="eggNOG" id="COG1268">
    <property type="taxonomic scope" value="Bacteria"/>
</dbReference>
<evidence type="ECO:0000313" key="5">
    <source>
        <dbReference type="Proteomes" id="UP000027665"/>
    </source>
</evidence>
<dbReference type="EMBL" id="JMKI01000021">
    <property type="protein sequence ID" value="KEJ92698.1"/>
    <property type="molecule type" value="Genomic_DNA"/>
</dbReference>
<keyword evidence="2" id="KW-1003">Cell membrane</keyword>
<gene>
    <name evidence="4" type="ORF">EH55_02760</name>
</gene>
<dbReference type="Gene3D" id="1.10.1760.20">
    <property type="match status" value="1"/>
</dbReference>
<dbReference type="Pfam" id="PF02632">
    <property type="entry name" value="BioY"/>
    <property type="match status" value="1"/>
</dbReference>
<comment type="caution">
    <text evidence="4">The sequence shown here is derived from an EMBL/GenBank/DDBJ whole genome shotgun (WGS) entry which is preliminary data.</text>
</comment>
<feature type="transmembrane region" description="Helical" evidence="3">
    <location>
        <begin position="29"/>
        <end position="46"/>
    </location>
</feature>
<dbReference type="GO" id="GO:0015225">
    <property type="term" value="F:biotin transmembrane transporter activity"/>
    <property type="evidence" value="ECO:0007669"/>
    <property type="project" value="UniProtKB-UniRule"/>
</dbReference>
<protein>
    <recommendedName>
        <fullName evidence="2">Biotin transporter</fullName>
    </recommendedName>
</protein>
<organism evidence="4 5">
    <name type="scientific">Synergistes jonesii</name>
    <dbReference type="NCBI Taxonomy" id="2754"/>
    <lineage>
        <taxon>Bacteria</taxon>
        <taxon>Thermotogati</taxon>
        <taxon>Synergistota</taxon>
        <taxon>Synergistia</taxon>
        <taxon>Synergistales</taxon>
        <taxon>Synergistaceae</taxon>
        <taxon>Synergistes</taxon>
    </lineage>
</organism>
<dbReference type="OrthoDB" id="9803495at2"/>
<evidence type="ECO:0000256" key="1">
    <source>
        <dbReference type="ARBA" id="ARBA00010692"/>
    </source>
</evidence>
<comment type="similarity">
    <text evidence="1 2">Belongs to the BioY family.</text>
</comment>
<evidence type="ECO:0000256" key="3">
    <source>
        <dbReference type="SAM" id="Phobius"/>
    </source>
</evidence>
<sequence length="182" mass="18785">MKIKSMVLISTFAVLTAVGARLTVPLPVIPFTLQTLFAMLAGLVLGPKKGAASQLLYMAMGLAGIPVFTSVCGPAALFSPSFGYIVGFSLCALIGGTLRDYFKKKRGEATRAALFAAALAGVAATYAVGVAYLYAVLNVWGGGATLFKVLSIGFLTTAPGDVIKAVVAAEIARRLAKYGISE</sequence>
<name>A0A073IQS6_9BACT</name>
<evidence type="ECO:0000313" key="4">
    <source>
        <dbReference type="EMBL" id="KEJ92698.1"/>
    </source>
</evidence>
<dbReference type="RefSeq" id="WP_037975385.1">
    <property type="nucleotide sequence ID" value="NZ_JMKI01000021.1"/>
</dbReference>
<dbReference type="GO" id="GO:0005886">
    <property type="term" value="C:plasma membrane"/>
    <property type="evidence" value="ECO:0007669"/>
    <property type="project" value="UniProtKB-SubCell"/>
</dbReference>
<proteinExistence type="inferred from homology"/>
<keyword evidence="3" id="KW-1133">Transmembrane helix</keyword>
<reference evidence="4 5" key="1">
    <citation type="submission" date="2014-04" db="EMBL/GenBank/DDBJ databases">
        <title>Draft Genome Sequence of Synergistes jonesii.</title>
        <authorList>
            <person name="Coil D.A."/>
            <person name="Eisen J.A."/>
            <person name="Holland-Moritz H.E."/>
        </authorList>
    </citation>
    <scope>NUCLEOTIDE SEQUENCE [LARGE SCALE GENOMIC DNA]</scope>
    <source>
        <strain evidence="4 5">78-1</strain>
    </source>
</reference>
<feature type="transmembrane region" description="Helical" evidence="3">
    <location>
        <begin position="114"/>
        <end position="134"/>
    </location>
</feature>
<dbReference type="InterPro" id="IPR003784">
    <property type="entry name" value="BioY"/>
</dbReference>
<dbReference type="AlphaFoldDB" id="A0A073IQS6"/>
<dbReference type="GeneID" id="90983276"/>